<sequence>MLWRFPWTSRRCARIRALPRLHSSSLAGLPLPSPAPASAPARPSIRRAHTTSSRENRRRIRRFPGINKPLLTPDVVRSTLSSCPSDLIALRFFLWCAEQPDYFHDRGSFDRMASVVARLGDRYGTVSRVVGELESIGCAIKPRTFLLLLRIYWHGGLYESVLETFEEMGRFGFAPNTFARNILMDVLFKIGRVDVALEVLKQTQVPNFLSFNIALCNLCKVDDLGKIRDVVRSMLKNGFYPNVATLEMVLNAFVKKCRLVEATQVLTLMITGGAAVSVNAWSMLINGFCRLQRFDMAVHLLEKMGESGCTPNVVTYTTLIKGFMESEMVNCALKILSVMDLSERNLVPDSYTICSLLTTLCRLRKFSLMRKIVIGLDIEADLVLYNSLLSYYCKAGKPSLAVDLYDHMIDSGFTPDKYSFVGLLTGLCGAKRIGEAINVYNGIIRRGSDLDAHVHTTIINGLIKAGKCHQAIRFFRKAMEEKYEVDVVSYTVAIRGLFRGGRGHEVTALYDEMKGVGISPNTQVYNMMVSGFCKDKDAKMVTQILREMVDGRIVLSCNSYSRICSFLSRSSSSHLAFGLLIEMQDLGLFPAEEIVLCGHRLAQDACLGGDGHSPVPSSLSESNLSLDASCSEDMSDMAVSVG</sequence>
<dbReference type="PANTHER" id="PTHR47938">
    <property type="entry name" value="RESPIRATORY COMPLEX I CHAPERONE (CIA84), PUTATIVE (AFU_ORTHOLOGUE AFUA_2G06020)-RELATED"/>
    <property type="match status" value="1"/>
</dbReference>
<feature type="repeat" description="PPR" evidence="3">
    <location>
        <begin position="521"/>
        <end position="555"/>
    </location>
</feature>
<feature type="repeat" description="PPR" evidence="3">
    <location>
        <begin position="381"/>
        <end position="415"/>
    </location>
</feature>
<reference evidence="5" key="1">
    <citation type="submission" date="2013-07" db="EMBL/GenBank/DDBJ databases">
        <title>The genome of Eucalyptus grandis.</title>
        <authorList>
            <person name="Schmutz J."/>
            <person name="Hayes R."/>
            <person name="Myburg A."/>
            <person name="Tuskan G."/>
            <person name="Grattapaglia D."/>
            <person name="Rokhsar D.S."/>
        </authorList>
    </citation>
    <scope>NUCLEOTIDE SEQUENCE</scope>
    <source>
        <tissue evidence="5">Leaf extractions</tissue>
    </source>
</reference>
<dbReference type="Pfam" id="PF01535">
    <property type="entry name" value="PPR"/>
    <property type="match status" value="2"/>
</dbReference>
<dbReference type="EMBL" id="KK198758">
    <property type="protein sequence ID" value="KCW70874.1"/>
    <property type="molecule type" value="Genomic_DNA"/>
</dbReference>
<organism evidence="5">
    <name type="scientific">Eucalyptus grandis</name>
    <name type="common">Flooded gum</name>
    <dbReference type="NCBI Taxonomy" id="71139"/>
    <lineage>
        <taxon>Eukaryota</taxon>
        <taxon>Viridiplantae</taxon>
        <taxon>Streptophyta</taxon>
        <taxon>Embryophyta</taxon>
        <taxon>Tracheophyta</taxon>
        <taxon>Spermatophyta</taxon>
        <taxon>Magnoliopsida</taxon>
        <taxon>eudicotyledons</taxon>
        <taxon>Gunneridae</taxon>
        <taxon>Pentapetalae</taxon>
        <taxon>rosids</taxon>
        <taxon>malvids</taxon>
        <taxon>Myrtales</taxon>
        <taxon>Myrtaceae</taxon>
        <taxon>Myrtoideae</taxon>
        <taxon>Eucalypteae</taxon>
        <taxon>Eucalyptus</taxon>
    </lineage>
</organism>
<dbReference type="PROSITE" id="PS51375">
    <property type="entry name" value="PPR"/>
    <property type="match status" value="7"/>
</dbReference>
<dbReference type="STRING" id="71139.A0A059BY22"/>
<evidence type="ECO:0000256" key="3">
    <source>
        <dbReference type="PROSITE-ProRule" id="PRU00708"/>
    </source>
</evidence>
<dbReference type="Gramene" id="KCW70874">
    <property type="protein sequence ID" value="KCW70874"/>
    <property type="gene ID" value="EUGRSUZ_F04004"/>
</dbReference>
<feature type="repeat" description="PPR" evidence="3">
    <location>
        <begin position="451"/>
        <end position="485"/>
    </location>
</feature>
<evidence type="ECO:0008006" key="6">
    <source>
        <dbReference type="Google" id="ProtNLM"/>
    </source>
</evidence>
<feature type="repeat" description="PPR" evidence="3">
    <location>
        <begin position="277"/>
        <end position="311"/>
    </location>
</feature>
<dbReference type="PANTHER" id="PTHR47938:SF26">
    <property type="entry name" value="OS10G0578500 PROTEIN"/>
    <property type="match status" value="1"/>
</dbReference>
<feature type="region of interest" description="Disordered" evidence="4">
    <location>
        <begin position="32"/>
        <end position="58"/>
    </location>
</feature>
<gene>
    <name evidence="5" type="ORF">EUGRSUZ_F04004</name>
</gene>
<feature type="repeat" description="PPR" evidence="3">
    <location>
        <begin position="207"/>
        <end position="241"/>
    </location>
</feature>
<protein>
    <recommendedName>
        <fullName evidence="6">Pentacotripeptide-repeat region of PRORP domain-containing protein</fullName>
    </recommendedName>
</protein>
<dbReference type="Pfam" id="PF13041">
    <property type="entry name" value="PPR_2"/>
    <property type="match status" value="3"/>
</dbReference>
<accession>A0A059BY22</accession>
<dbReference type="InParanoid" id="A0A059BY22"/>
<proteinExistence type="inferred from homology"/>
<evidence type="ECO:0000313" key="5">
    <source>
        <dbReference type="EMBL" id="KCW70874.1"/>
    </source>
</evidence>
<dbReference type="AlphaFoldDB" id="A0A059BY22"/>
<dbReference type="InterPro" id="IPR011990">
    <property type="entry name" value="TPR-like_helical_dom_sf"/>
</dbReference>
<feature type="repeat" description="PPR" evidence="3">
    <location>
        <begin position="486"/>
        <end position="520"/>
    </location>
</feature>
<evidence type="ECO:0000256" key="1">
    <source>
        <dbReference type="ARBA" id="ARBA00007626"/>
    </source>
</evidence>
<comment type="similarity">
    <text evidence="1">Belongs to the PPR family. P subfamily.</text>
</comment>
<dbReference type="eggNOG" id="KOG4197">
    <property type="taxonomic scope" value="Eukaryota"/>
</dbReference>
<name>A0A059BY22_EUCGR</name>
<keyword evidence="2" id="KW-0677">Repeat</keyword>
<evidence type="ECO:0000256" key="2">
    <source>
        <dbReference type="ARBA" id="ARBA00022737"/>
    </source>
</evidence>
<dbReference type="InterPro" id="IPR002885">
    <property type="entry name" value="PPR_rpt"/>
</dbReference>
<dbReference type="Gene3D" id="1.25.40.10">
    <property type="entry name" value="Tetratricopeptide repeat domain"/>
    <property type="match status" value="5"/>
</dbReference>
<feature type="repeat" description="PPR" evidence="3">
    <location>
        <begin position="141"/>
        <end position="175"/>
    </location>
</feature>
<dbReference type="OMA" id="RAFDHMV"/>
<dbReference type="NCBIfam" id="TIGR00756">
    <property type="entry name" value="PPR"/>
    <property type="match status" value="6"/>
</dbReference>
<dbReference type="SUPFAM" id="SSF81901">
    <property type="entry name" value="HCP-like"/>
    <property type="match status" value="1"/>
</dbReference>
<evidence type="ECO:0000256" key="4">
    <source>
        <dbReference type="SAM" id="MobiDB-lite"/>
    </source>
</evidence>